<evidence type="ECO:0000256" key="1">
    <source>
        <dbReference type="SAM" id="SignalP"/>
    </source>
</evidence>
<keyword evidence="4" id="KW-1185">Reference proteome</keyword>
<keyword evidence="1" id="KW-0732">Signal</keyword>
<sequence length="200" mass="21068">MIRRSLALLPLAGALLAACSVLPDRPAVDQRRYPLAPARPPGGRRGAARRSLLVRLMRWAPGLDARGLRSLTAEGNETSDYYNEWTAPPSDLAEEALRRWLTEARLFSAILTPGTRATADLILEAELNQLRAEPSLGRARAGIAGVLLSDGGAGTRLLTQFAIEAEAPLAAATPEAGAAAMTAALANALGQLEARLAPFA</sequence>
<dbReference type="PROSITE" id="PS51257">
    <property type="entry name" value="PROKAR_LIPOPROTEIN"/>
    <property type="match status" value="1"/>
</dbReference>
<dbReference type="Pfam" id="PF03886">
    <property type="entry name" value="ABC_trans_aux"/>
    <property type="match status" value="1"/>
</dbReference>
<protein>
    <recommendedName>
        <fullName evidence="2">ABC-type transport auxiliary lipoprotein component domain-containing protein</fullName>
    </recommendedName>
</protein>
<feature type="signal peptide" evidence="1">
    <location>
        <begin position="1"/>
        <end position="23"/>
    </location>
</feature>
<accession>A0AAF1KN87</accession>
<name>A0AAF1KN87_9PROT</name>
<feature type="domain" description="ABC-type transport auxiliary lipoprotein component" evidence="2">
    <location>
        <begin position="33"/>
        <end position="188"/>
    </location>
</feature>
<proteinExistence type="predicted"/>
<dbReference type="EMBL" id="JAAEDH010000002">
    <property type="protein sequence ID" value="MBR0654253.1"/>
    <property type="molecule type" value="Genomic_DNA"/>
</dbReference>
<dbReference type="RefSeq" id="WP_211873049.1">
    <property type="nucleotide sequence ID" value="NZ_JAAEDH010000002.1"/>
</dbReference>
<evidence type="ECO:0000313" key="3">
    <source>
        <dbReference type="EMBL" id="MBR0654253.1"/>
    </source>
</evidence>
<comment type="caution">
    <text evidence="3">The sequence shown here is derived from an EMBL/GenBank/DDBJ whole genome shotgun (WGS) entry which is preliminary data.</text>
</comment>
<dbReference type="SUPFAM" id="SSF159594">
    <property type="entry name" value="XCC0632-like"/>
    <property type="match status" value="1"/>
</dbReference>
<gene>
    <name evidence="3" type="ORF">GXW79_04075</name>
</gene>
<reference evidence="3" key="1">
    <citation type="submission" date="2020-01" db="EMBL/GenBank/DDBJ databases">
        <authorList>
            <person name="Rat A."/>
        </authorList>
    </citation>
    <scope>NUCLEOTIDE SEQUENCE</scope>
    <source>
        <strain evidence="3">LMG 28251</strain>
    </source>
</reference>
<feature type="chain" id="PRO_5041924596" description="ABC-type transport auxiliary lipoprotein component domain-containing protein" evidence="1">
    <location>
        <begin position="24"/>
        <end position="200"/>
    </location>
</feature>
<dbReference type="Gene3D" id="3.40.50.10610">
    <property type="entry name" value="ABC-type transport auxiliary lipoprotein component"/>
    <property type="match status" value="1"/>
</dbReference>
<evidence type="ECO:0000259" key="2">
    <source>
        <dbReference type="Pfam" id="PF03886"/>
    </source>
</evidence>
<dbReference type="InterPro" id="IPR005586">
    <property type="entry name" value="ABC_trans_aux"/>
</dbReference>
<dbReference type="AlphaFoldDB" id="A0AAF1KN87"/>
<reference evidence="3" key="2">
    <citation type="journal article" date="2021" name="Syst. Appl. Microbiol.">
        <title>Roseomonas hellenica sp. nov., isolated from roots of wild-growing Alkanna tinctoria.</title>
        <authorList>
            <person name="Rat A."/>
            <person name="Naranjo H.D."/>
            <person name="Lebbe L."/>
            <person name="Cnockaert M."/>
            <person name="Krigas N."/>
            <person name="Grigoriadou K."/>
            <person name="Maloupa E."/>
            <person name="Willems A."/>
        </authorList>
    </citation>
    <scope>NUCLEOTIDE SEQUENCE</scope>
    <source>
        <strain evidence="3">LMG 28251</strain>
    </source>
</reference>
<evidence type="ECO:0000313" key="4">
    <source>
        <dbReference type="Proteomes" id="UP001196068"/>
    </source>
</evidence>
<dbReference type="Proteomes" id="UP001196068">
    <property type="component" value="Unassembled WGS sequence"/>
</dbReference>
<organism evidence="3 4">
    <name type="scientific">Plastoroseomonas arctica</name>
    <dbReference type="NCBI Taxonomy" id="1509237"/>
    <lineage>
        <taxon>Bacteria</taxon>
        <taxon>Pseudomonadati</taxon>
        <taxon>Pseudomonadota</taxon>
        <taxon>Alphaproteobacteria</taxon>
        <taxon>Acetobacterales</taxon>
        <taxon>Acetobacteraceae</taxon>
        <taxon>Plastoroseomonas</taxon>
    </lineage>
</organism>